<organism evidence="2 3">
    <name type="scientific">Pontibacter burrus</name>
    <dbReference type="NCBI Taxonomy" id="2704466"/>
    <lineage>
        <taxon>Bacteria</taxon>
        <taxon>Pseudomonadati</taxon>
        <taxon>Bacteroidota</taxon>
        <taxon>Cytophagia</taxon>
        <taxon>Cytophagales</taxon>
        <taxon>Hymenobacteraceae</taxon>
        <taxon>Pontibacter</taxon>
    </lineage>
</organism>
<comment type="caution">
    <text evidence="2">The sequence shown here is derived from an EMBL/GenBank/DDBJ whole genome shotgun (WGS) entry which is preliminary data.</text>
</comment>
<proteinExistence type="predicted"/>
<evidence type="ECO:0000313" key="2">
    <source>
        <dbReference type="EMBL" id="NEM97071.1"/>
    </source>
</evidence>
<dbReference type="Proteomes" id="UP000474777">
    <property type="component" value="Unassembled WGS sequence"/>
</dbReference>
<name>A0A6B3LUB5_9BACT</name>
<dbReference type="AlphaFoldDB" id="A0A6B3LUB5"/>
<dbReference type="SUPFAM" id="SSF49373">
    <property type="entry name" value="Invasin/intimin cell-adhesion fragments"/>
    <property type="match status" value="1"/>
</dbReference>
<feature type="chain" id="PRO_5025350222" description="Big-1 domain-containing protein" evidence="1">
    <location>
        <begin position="24"/>
        <end position="677"/>
    </location>
</feature>
<accession>A0A6B3LUB5</accession>
<keyword evidence="1" id="KW-0732">Signal</keyword>
<evidence type="ECO:0008006" key="4">
    <source>
        <dbReference type="Google" id="ProtNLM"/>
    </source>
</evidence>
<dbReference type="RefSeq" id="WP_163913122.1">
    <property type="nucleotide sequence ID" value="NZ_JAAGWD010000002.1"/>
</dbReference>
<dbReference type="InterPro" id="IPR013783">
    <property type="entry name" value="Ig-like_fold"/>
</dbReference>
<evidence type="ECO:0000256" key="1">
    <source>
        <dbReference type="SAM" id="SignalP"/>
    </source>
</evidence>
<dbReference type="Gene3D" id="2.60.40.10">
    <property type="entry name" value="Immunoglobulins"/>
    <property type="match status" value="1"/>
</dbReference>
<keyword evidence="3" id="KW-1185">Reference proteome</keyword>
<protein>
    <recommendedName>
        <fullName evidence="4">Big-1 domain-containing protein</fullName>
    </recommendedName>
</protein>
<dbReference type="InterPro" id="IPR008964">
    <property type="entry name" value="Invasin/intimin_cell_adhesion"/>
</dbReference>
<dbReference type="PROSITE" id="PS51257">
    <property type="entry name" value="PROKAR_LIPOPROTEIN"/>
    <property type="match status" value="1"/>
</dbReference>
<gene>
    <name evidence="2" type="ORF">GXP69_05125</name>
</gene>
<sequence length="677" mass="72262">MKKILLYLVTLVIVAACSSTDDPAPVTVGTIDLITKNATPGDIVVAKAATKPAITSSSSIKVGELNVQVFAGDSNQVLFIMPVVASGKVTVDYSGIGINKQLEFTVSAYTPITNPIAVANTFTTELDAVATKLEAYVSDPVIKLNPAYIEVLNEHNKAVKENFSKLTAEEQLKMAYMLRSVMLDNKDFALDAPNPGHFRTSSADDVSDEMYKLGLSFVKSMIVGAVTLGLGSQLATLPSPLLYDKVAAGALSAVSIGFFVKAHTEAQRIGGMKGIAENILASFSDNREGAISTESTGAAGDIEFNKGKVKTVTLSGDFRTLNQTDYSSSVGFINNTLKYISKLQDSYNSLVSIANKIKSWFFGIGPELPLYANPVKAQSAKKELPLPASDKVGIKSISDASIQLKMTPKTAGKFDIVATSTSTSLQDKPFSFDIVYTDKNLSIVQTKKITATYKPIQPNAVSIADGNNQTVEAGKALPKPLKVKVVDADGQIMKDIEVLWSIKSGNGTLSAAKSVSDAQGIAQVTWTMNQNPSGDQKVEAIVKKGDGTLVSGAPIEFSAVGSIQGIWVATKINGVAMGNWGSDGYRNNSFKLTLESQKGSWVANYSYRNDDGSIGTGNATRQITSYQQVGQMLHMTDSYGQSATYLISNRTATTMKLTLSSGDVDVMEDEVFEFVKQ</sequence>
<dbReference type="EMBL" id="JAAGWD010000002">
    <property type="protein sequence ID" value="NEM97071.1"/>
    <property type="molecule type" value="Genomic_DNA"/>
</dbReference>
<feature type="signal peptide" evidence="1">
    <location>
        <begin position="1"/>
        <end position="23"/>
    </location>
</feature>
<reference evidence="2 3" key="1">
    <citation type="submission" date="2020-02" db="EMBL/GenBank/DDBJ databases">
        <authorList>
            <person name="Kim M.K."/>
        </authorList>
    </citation>
    <scope>NUCLEOTIDE SEQUENCE [LARGE SCALE GENOMIC DNA]</scope>
    <source>
        <strain evidence="2 3">BT327</strain>
    </source>
</reference>
<evidence type="ECO:0000313" key="3">
    <source>
        <dbReference type="Proteomes" id="UP000474777"/>
    </source>
</evidence>